<dbReference type="AlphaFoldDB" id="A0A7M5VGG6"/>
<feature type="domain" description="Gfo/Idh/MocA-like oxidoreductase N-terminal" evidence="3">
    <location>
        <begin position="5"/>
        <end position="125"/>
    </location>
</feature>
<dbReference type="InterPro" id="IPR036291">
    <property type="entry name" value="NAD(P)-bd_dom_sf"/>
</dbReference>
<reference evidence="5" key="1">
    <citation type="submission" date="2021-01" db="UniProtKB">
        <authorList>
            <consortium name="EnsemblMetazoa"/>
        </authorList>
    </citation>
    <scope>IDENTIFICATION</scope>
</reference>
<evidence type="ECO:0000256" key="1">
    <source>
        <dbReference type="ARBA" id="ARBA00010928"/>
    </source>
</evidence>
<dbReference type="Gene3D" id="3.40.50.720">
    <property type="entry name" value="NAD(P)-binding Rossmann-like Domain"/>
    <property type="match status" value="1"/>
</dbReference>
<dbReference type="SUPFAM" id="SSF51735">
    <property type="entry name" value="NAD(P)-binding Rossmann-fold domains"/>
    <property type="match status" value="1"/>
</dbReference>
<dbReference type="GO" id="GO:0006740">
    <property type="term" value="P:NADPH regeneration"/>
    <property type="evidence" value="ECO:0007669"/>
    <property type="project" value="TreeGrafter"/>
</dbReference>
<dbReference type="Proteomes" id="UP000594262">
    <property type="component" value="Unplaced"/>
</dbReference>
<feature type="domain" description="GFO/IDH/MocA-like oxidoreductase" evidence="4">
    <location>
        <begin position="136"/>
        <end position="254"/>
    </location>
</feature>
<dbReference type="Gene3D" id="3.30.360.10">
    <property type="entry name" value="Dihydrodipicolinate Reductase, domain 2"/>
    <property type="match status" value="1"/>
</dbReference>
<dbReference type="GO" id="GO:0005737">
    <property type="term" value="C:cytoplasm"/>
    <property type="evidence" value="ECO:0007669"/>
    <property type="project" value="TreeGrafter"/>
</dbReference>
<dbReference type="PANTHER" id="PTHR42840:SF3">
    <property type="entry name" value="BINDING ROSSMANN FOLD OXIDOREDUCTASE, PUTATIVE (AFU_ORTHOLOGUE AFUA_2G10240)-RELATED"/>
    <property type="match status" value="1"/>
</dbReference>
<accession>A0A7M5VGG6</accession>
<dbReference type="InterPro" id="IPR055170">
    <property type="entry name" value="GFO_IDH_MocA-like_dom"/>
</dbReference>
<evidence type="ECO:0000313" key="6">
    <source>
        <dbReference type="Proteomes" id="UP000594262"/>
    </source>
</evidence>
<dbReference type="EnsemblMetazoa" id="CLYHEMT011984.1">
    <property type="protein sequence ID" value="CLYHEMP011984.1"/>
    <property type="gene ID" value="CLYHEMG011984"/>
</dbReference>
<comment type="similarity">
    <text evidence="1">Belongs to the Gfo/Idh/MocA family.</text>
</comment>
<dbReference type="GeneID" id="136823665"/>
<keyword evidence="2" id="KW-0560">Oxidoreductase</keyword>
<dbReference type="RefSeq" id="XP_066935939.1">
    <property type="nucleotide sequence ID" value="XM_067079838.1"/>
</dbReference>
<dbReference type="PANTHER" id="PTHR42840">
    <property type="entry name" value="NAD(P)-BINDING ROSSMANN-FOLD SUPERFAMILY PROTEIN-RELATED"/>
    <property type="match status" value="1"/>
</dbReference>
<protein>
    <submittedName>
        <fullName evidence="5">Uncharacterized protein</fullName>
    </submittedName>
</protein>
<sequence length="345" mass="38444">MERVSIAICGLGRAGSIHTGNCVRNPRVHIKYFVEIDTARAEEVKRNFGLNDTIVVHTDDFKKVQDDPEVKGVIIATVTYTHEFFVKKCIEAKKTIFCEKPIAESLKDTVSCYEEAERNGVSLFCAFNRRFDETHASLKNAVAQGEIGKVHMVKVCSRDSPLPSEAYLKISGGIFHDCAVHDIDMASWVLGEYPVEVFTYAHAFRKFIADMNDVDTVSISMKFPSGAIGQIDLSRLAVYGYDQRVEVLGDKGMLQSENQHKTSLRKSTQSSVSNDLLKFSFPQRYPEGYAAEIDHFLEVIGGKQPCISKTDVAMISLIASACEESHKAGKPMRINKDALTYEPVL</sequence>
<dbReference type="Pfam" id="PF01408">
    <property type="entry name" value="GFO_IDH_MocA"/>
    <property type="match status" value="1"/>
</dbReference>
<keyword evidence="6" id="KW-1185">Reference proteome</keyword>
<organism evidence="5 6">
    <name type="scientific">Clytia hemisphaerica</name>
    <dbReference type="NCBI Taxonomy" id="252671"/>
    <lineage>
        <taxon>Eukaryota</taxon>
        <taxon>Metazoa</taxon>
        <taxon>Cnidaria</taxon>
        <taxon>Hydrozoa</taxon>
        <taxon>Hydroidolina</taxon>
        <taxon>Leptothecata</taxon>
        <taxon>Obeliida</taxon>
        <taxon>Clytiidae</taxon>
        <taxon>Clytia</taxon>
    </lineage>
</organism>
<evidence type="ECO:0000259" key="4">
    <source>
        <dbReference type="Pfam" id="PF22725"/>
    </source>
</evidence>
<proteinExistence type="inferred from homology"/>
<dbReference type="InterPro" id="IPR000683">
    <property type="entry name" value="Gfo/Idh/MocA-like_OxRdtase_N"/>
</dbReference>
<dbReference type="GO" id="GO:0000166">
    <property type="term" value="F:nucleotide binding"/>
    <property type="evidence" value="ECO:0007669"/>
    <property type="project" value="InterPro"/>
</dbReference>
<evidence type="ECO:0000256" key="2">
    <source>
        <dbReference type="ARBA" id="ARBA00023002"/>
    </source>
</evidence>
<dbReference type="SUPFAM" id="SSF55347">
    <property type="entry name" value="Glyceraldehyde-3-phosphate dehydrogenase-like, C-terminal domain"/>
    <property type="match status" value="1"/>
</dbReference>
<dbReference type="GO" id="GO:0016491">
    <property type="term" value="F:oxidoreductase activity"/>
    <property type="evidence" value="ECO:0007669"/>
    <property type="project" value="UniProtKB-KW"/>
</dbReference>
<dbReference type="Pfam" id="PF22725">
    <property type="entry name" value="GFO_IDH_MocA_C3"/>
    <property type="match status" value="1"/>
</dbReference>
<dbReference type="OrthoDB" id="64915at2759"/>
<name>A0A7M5VGG6_9CNID</name>
<evidence type="ECO:0000313" key="5">
    <source>
        <dbReference type="EnsemblMetazoa" id="CLYHEMP011984.1"/>
    </source>
</evidence>
<evidence type="ECO:0000259" key="3">
    <source>
        <dbReference type="Pfam" id="PF01408"/>
    </source>
</evidence>